<comment type="caution">
    <text evidence="1">The sequence shown here is derived from an EMBL/GenBank/DDBJ whole genome shotgun (WGS) entry which is preliminary data.</text>
</comment>
<dbReference type="AlphaFoldDB" id="A0A840X3X5"/>
<proteinExistence type="predicted"/>
<sequence>MADPLVIDSDLELFLTTWYRQALAARPEPVCAGVEVDNKEPSTGMFPARLLVIRDDGGPATSAVTGERSVGFTVLAGSKLAPKDANDLIRIVLALVVQIPGPDVPGQSPRNPVSAVLERNGPFSVVEEQDRARRFATVTFAVTPEPL</sequence>
<dbReference type="Proteomes" id="UP000552883">
    <property type="component" value="Unassembled WGS sequence"/>
</dbReference>
<organism evidence="1 2">
    <name type="scientific">Microcella frigidaquae</name>
    <dbReference type="NCBI Taxonomy" id="424758"/>
    <lineage>
        <taxon>Bacteria</taxon>
        <taxon>Bacillati</taxon>
        <taxon>Actinomycetota</taxon>
        <taxon>Actinomycetes</taxon>
        <taxon>Micrococcales</taxon>
        <taxon>Microbacteriaceae</taxon>
        <taxon>Microcella</taxon>
    </lineage>
</organism>
<reference evidence="1 2" key="1">
    <citation type="submission" date="2020-08" db="EMBL/GenBank/DDBJ databases">
        <title>Sequencing the genomes of 1000 actinobacteria strains.</title>
        <authorList>
            <person name="Klenk H.-P."/>
        </authorList>
    </citation>
    <scope>NUCLEOTIDE SEQUENCE [LARGE SCALE GENOMIC DNA]</scope>
    <source>
        <strain evidence="1 2">DSM 23889</strain>
    </source>
</reference>
<name>A0A840X3X5_9MICO</name>
<protein>
    <recommendedName>
        <fullName evidence="3">Tail terminator</fullName>
    </recommendedName>
</protein>
<evidence type="ECO:0000313" key="2">
    <source>
        <dbReference type="Proteomes" id="UP000552883"/>
    </source>
</evidence>
<dbReference type="OrthoDB" id="5068225at2"/>
<keyword evidence="2" id="KW-1185">Reference proteome</keyword>
<evidence type="ECO:0000313" key="1">
    <source>
        <dbReference type="EMBL" id="MBB5617203.1"/>
    </source>
</evidence>
<dbReference type="RefSeq" id="WP_153982557.1">
    <property type="nucleotide sequence ID" value="NZ_BAAANZ010000009.1"/>
</dbReference>
<dbReference type="EMBL" id="JACHBS010000001">
    <property type="protein sequence ID" value="MBB5617203.1"/>
    <property type="molecule type" value="Genomic_DNA"/>
</dbReference>
<evidence type="ECO:0008006" key="3">
    <source>
        <dbReference type="Google" id="ProtNLM"/>
    </source>
</evidence>
<gene>
    <name evidence="1" type="ORF">BJ959_000699</name>
</gene>
<accession>A0A840X3X5</accession>